<name>N1J9X5_BLUG1</name>
<keyword evidence="2" id="KW-1185">Reference proteome</keyword>
<dbReference type="AlphaFoldDB" id="N1J9X5"/>
<accession>N1J9X5</accession>
<dbReference type="HOGENOM" id="CLU_127756_0_0_1"/>
<dbReference type="InParanoid" id="N1J9X5"/>
<reference evidence="1 2" key="1">
    <citation type="journal article" date="2010" name="Science">
        <title>Genome expansion and gene loss in powdery mildew fungi reveal tradeoffs in extreme parasitism.</title>
        <authorList>
            <person name="Spanu P.D."/>
            <person name="Abbott J.C."/>
            <person name="Amselem J."/>
            <person name="Burgis T.A."/>
            <person name="Soanes D.M."/>
            <person name="Stueber K."/>
            <person name="Ver Loren van Themaat E."/>
            <person name="Brown J.K.M."/>
            <person name="Butcher S.A."/>
            <person name="Gurr S.J."/>
            <person name="Lebrun M.-H."/>
            <person name="Ridout C.J."/>
            <person name="Schulze-Lefert P."/>
            <person name="Talbot N.J."/>
            <person name="Ahmadinejad N."/>
            <person name="Ametz C."/>
            <person name="Barton G.R."/>
            <person name="Benjdia M."/>
            <person name="Bidzinski P."/>
            <person name="Bindschedler L.V."/>
            <person name="Both M."/>
            <person name="Brewer M.T."/>
            <person name="Cadle-Davidson L."/>
            <person name="Cadle-Davidson M.M."/>
            <person name="Collemare J."/>
            <person name="Cramer R."/>
            <person name="Frenkel O."/>
            <person name="Godfrey D."/>
            <person name="Harriman J."/>
            <person name="Hoede C."/>
            <person name="King B.C."/>
            <person name="Klages S."/>
            <person name="Kleemann J."/>
            <person name="Knoll D."/>
            <person name="Koti P.S."/>
            <person name="Kreplak J."/>
            <person name="Lopez-Ruiz F.J."/>
            <person name="Lu X."/>
            <person name="Maekawa T."/>
            <person name="Mahanil S."/>
            <person name="Micali C."/>
            <person name="Milgroom M.G."/>
            <person name="Montana G."/>
            <person name="Noir S."/>
            <person name="O'Connell R.J."/>
            <person name="Oberhaensli S."/>
            <person name="Parlange F."/>
            <person name="Pedersen C."/>
            <person name="Quesneville H."/>
            <person name="Reinhardt R."/>
            <person name="Rott M."/>
            <person name="Sacristan S."/>
            <person name="Schmidt S.M."/>
            <person name="Schoen M."/>
            <person name="Skamnioti P."/>
            <person name="Sommer H."/>
            <person name="Stephens A."/>
            <person name="Takahara H."/>
            <person name="Thordal-Christensen H."/>
            <person name="Vigouroux M."/>
            <person name="Wessling R."/>
            <person name="Wicker T."/>
            <person name="Panstruga R."/>
        </authorList>
    </citation>
    <scope>NUCLEOTIDE SEQUENCE [LARGE SCALE GENOMIC DNA]</scope>
    <source>
        <strain evidence="1">DH14</strain>
    </source>
</reference>
<dbReference type="EMBL" id="CAUH01002479">
    <property type="protein sequence ID" value="CCU76399.1"/>
    <property type="molecule type" value="Genomic_DNA"/>
</dbReference>
<evidence type="ECO:0000313" key="2">
    <source>
        <dbReference type="Proteomes" id="UP000015441"/>
    </source>
</evidence>
<gene>
    <name evidence="1" type="ORF">BGHDH14_bgh00013</name>
</gene>
<protein>
    <submittedName>
        <fullName evidence="1">CSEP0002 putative effector protein</fullName>
    </submittedName>
</protein>
<sequence length="159" mass="17779">MRFSSIAVIFQCANSFGTALAAFKGYHIDEGLKSFDCDGLVISEPDYRDQQYRASRSIENNVHPHQTTGDFMNAYLGNFSDGRWVIFSDESSRRFYLCNLDIPGTIEIADNKSQETSYVLVLDNLGRAVAIFTKLTVTETDMSGESLTGTKYEICGIVR</sequence>
<dbReference type="Proteomes" id="UP000015441">
    <property type="component" value="Unassembled WGS sequence"/>
</dbReference>
<organism evidence="1 2">
    <name type="scientific">Blumeria graminis f. sp. hordei (strain DH14)</name>
    <name type="common">Barley powdery mildew</name>
    <name type="synonym">Oidium monilioides f. sp. hordei</name>
    <dbReference type="NCBI Taxonomy" id="546991"/>
    <lineage>
        <taxon>Eukaryota</taxon>
        <taxon>Fungi</taxon>
        <taxon>Dikarya</taxon>
        <taxon>Ascomycota</taxon>
        <taxon>Pezizomycotina</taxon>
        <taxon>Leotiomycetes</taxon>
        <taxon>Erysiphales</taxon>
        <taxon>Erysiphaceae</taxon>
        <taxon>Blumeria</taxon>
        <taxon>Blumeria hordei</taxon>
    </lineage>
</organism>
<comment type="caution">
    <text evidence="1">The sequence shown here is derived from an EMBL/GenBank/DDBJ whole genome shotgun (WGS) entry which is preliminary data.</text>
</comment>
<evidence type="ECO:0000313" key="1">
    <source>
        <dbReference type="EMBL" id="CCU76399.1"/>
    </source>
</evidence>
<proteinExistence type="predicted"/>